<reference evidence="2" key="1">
    <citation type="submission" date="2013-08" db="EMBL/GenBank/DDBJ databases">
        <authorList>
            <person name="Durkin A.S."/>
            <person name="Haft D.R."/>
            <person name="McCorrison J."/>
            <person name="Torralba M."/>
            <person name="Gillis M."/>
            <person name="Haft D.H."/>
            <person name="Methe B."/>
            <person name="Sutton G."/>
            <person name="Nelson K.E."/>
        </authorList>
    </citation>
    <scope>NUCLEOTIDE SEQUENCE [LARGE SCALE GENOMIC DNA]</scope>
    <source>
        <strain evidence="2">F0233</strain>
    </source>
</reference>
<dbReference type="EMBL" id="ACVN02000209">
    <property type="protein sequence ID" value="ERK54654.1"/>
    <property type="molecule type" value="Genomic_DNA"/>
</dbReference>
<evidence type="ECO:0000313" key="3">
    <source>
        <dbReference type="Proteomes" id="UP000017052"/>
    </source>
</evidence>
<evidence type="ECO:0000313" key="2">
    <source>
        <dbReference type="EMBL" id="ERK54654.1"/>
    </source>
</evidence>
<gene>
    <name evidence="2" type="ORF">HMPREF0682_2719</name>
</gene>
<keyword evidence="3" id="KW-1185">Reference proteome</keyword>
<feature type="region of interest" description="Disordered" evidence="1">
    <location>
        <begin position="34"/>
        <end position="54"/>
    </location>
</feature>
<dbReference type="AlphaFoldDB" id="U2QEP4"/>
<sequence length="267" mass="29192">MLHAPPDEILSEPRRSCIEELLRTNRRRILDAIGSCTGRTDPDRGTTAPPGPSPHLAGCSRRFIHVATLDQIEADSFAFRYEEGARHDNFVLLAEFPDPARTYSFTGLPAFFLNRVMSPRRASYPTYCHWLGLAEFPTPVEFLARSGGGRATDTFHVVDGLIPVNGRVEGHFLASGVRCVEGNGSLSRLAPGDRLRLLPEPDNTVDSEAVLLTDAGEDPVGYVPDWLLGDVHGWGLPNTAVRVAQANAEAPAHLRLLCRIEAHPSRG</sequence>
<organism evidence="2 3">
    <name type="scientific">Propionibacterium acidifaciens F0233</name>
    <dbReference type="NCBI Taxonomy" id="553198"/>
    <lineage>
        <taxon>Bacteria</taxon>
        <taxon>Bacillati</taxon>
        <taxon>Actinomycetota</taxon>
        <taxon>Actinomycetes</taxon>
        <taxon>Propionibacteriales</taxon>
        <taxon>Propionibacteriaceae</taxon>
        <taxon>Propionibacterium</taxon>
    </lineage>
</organism>
<dbReference type="GeneID" id="95359379"/>
<proteinExistence type="predicted"/>
<accession>U2QEP4</accession>
<name>U2QEP4_9ACTN</name>
<dbReference type="Gene3D" id="3.30.70.2330">
    <property type="match status" value="1"/>
</dbReference>
<evidence type="ECO:0000256" key="1">
    <source>
        <dbReference type="SAM" id="MobiDB-lite"/>
    </source>
</evidence>
<dbReference type="Proteomes" id="UP000017052">
    <property type="component" value="Unassembled WGS sequence"/>
</dbReference>
<protein>
    <recommendedName>
        <fullName evidence="4">HIRAN domain protein</fullName>
    </recommendedName>
</protein>
<comment type="caution">
    <text evidence="2">The sequence shown here is derived from an EMBL/GenBank/DDBJ whole genome shotgun (WGS) entry which is preliminary data.</text>
</comment>
<evidence type="ECO:0008006" key="4">
    <source>
        <dbReference type="Google" id="ProtNLM"/>
    </source>
</evidence>
<dbReference type="RefSeq" id="WP_021797873.1">
    <property type="nucleotide sequence ID" value="NZ_ACVN02000209.1"/>
</dbReference>
<dbReference type="OrthoDB" id="3830732at2"/>